<feature type="region of interest" description="Disordered" evidence="1">
    <location>
        <begin position="145"/>
        <end position="172"/>
    </location>
</feature>
<feature type="compositionally biased region" description="Acidic residues" evidence="1">
    <location>
        <begin position="153"/>
        <end position="172"/>
    </location>
</feature>
<accession>A0A163DTH8</accession>
<organism evidence="2 3">
    <name type="scientific">Phycomyces blakesleeanus (strain ATCC 8743b / DSM 1359 / FGSC 10004 / NBRC 33097 / NRRL 1555)</name>
    <dbReference type="NCBI Taxonomy" id="763407"/>
    <lineage>
        <taxon>Eukaryota</taxon>
        <taxon>Fungi</taxon>
        <taxon>Fungi incertae sedis</taxon>
        <taxon>Mucoromycota</taxon>
        <taxon>Mucoromycotina</taxon>
        <taxon>Mucoromycetes</taxon>
        <taxon>Mucorales</taxon>
        <taxon>Phycomycetaceae</taxon>
        <taxon>Phycomyces</taxon>
    </lineage>
</organism>
<dbReference type="EMBL" id="KV440981">
    <property type="protein sequence ID" value="OAD73310.1"/>
    <property type="molecule type" value="Genomic_DNA"/>
</dbReference>
<dbReference type="GeneID" id="29002460"/>
<evidence type="ECO:0000313" key="2">
    <source>
        <dbReference type="EMBL" id="OAD73310.1"/>
    </source>
</evidence>
<dbReference type="Gene3D" id="3.80.10.10">
    <property type="entry name" value="Ribonuclease Inhibitor"/>
    <property type="match status" value="2"/>
</dbReference>
<dbReference type="InterPro" id="IPR032675">
    <property type="entry name" value="LRR_dom_sf"/>
</dbReference>
<name>A0A163DTH8_PHYB8</name>
<gene>
    <name evidence="2" type="ORF">PHYBLDRAFT_65914</name>
</gene>
<dbReference type="RefSeq" id="XP_018291350.1">
    <property type="nucleotide sequence ID" value="XM_018441554.1"/>
</dbReference>
<dbReference type="InParanoid" id="A0A163DTH8"/>
<dbReference type="VEuPathDB" id="FungiDB:PHYBLDRAFT_65914"/>
<evidence type="ECO:0008006" key="4">
    <source>
        <dbReference type="Google" id="ProtNLM"/>
    </source>
</evidence>
<protein>
    <recommendedName>
        <fullName evidence="4">F-box domain-containing protein</fullName>
    </recommendedName>
</protein>
<dbReference type="Proteomes" id="UP000077315">
    <property type="component" value="Unassembled WGS sequence"/>
</dbReference>
<evidence type="ECO:0000256" key="1">
    <source>
        <dbReference type="SAM" id="MobiDB-lite"/>
    </source>
</evidence>
<dbReference type="SUPFAM" id="SSF52047">
    <property type="entry name" value="RNI-like"/>
    <property type="match status" value="1"/>
</dbReference>
<sequence length="652" mass="75551">MHCYGPKAPYIQYSDLFRYLPNLKRLDLESITYNDIQAAISASDKIWKSLESLNITYGDTDEIQPEKNVLQFINTCSSLKELEIRYRDRGYRIELTVNDFDKMHRNLQNLSSLKAEIYLSFDFPNKLNTVPNTIPALSVTSLDINSKMHDDGREEEEEENEDDDYDDEIESENENVNEWNPWWLYYFGYKYPNLRSLKLEAKGIRGDTITSDATTDREIDCSHPMDVSRILESFSGTLESLSLTGFTYSQRNQYTIQEMSSYCPFLTNLYISGSSFCLNLDNLLDKCVALKQLEFSGARLFLSQGTTAEEPEQQQQHGLRILTLNKCSVAAEVFNHVSLRCRSLEQITLYTLRIIGSICEKTGCLLFDMSHISLKTLNIGQVQYATSYEEIRDDKNIGLTLLSWLKDIPLSDKKNEKEKKDVDTKSLVNSSHGTGWFYTYWRIGYNTLPRVDTLILPKKEADIALEYYQDFQSSKARSTLSHDIFYNLDYPGLDWKHKLYKGYVEWRFGKIKDRPVVCEADDDPKTKSETYFFNFCRDLEVDLNTGILGKRLCEQLPTGRSELGQLPQKNRNKHYYSEIKIGLISSNDKEALYNQYQFLLGFGLTVELKGAAWRQSKGFLRKLVSIKKIRVNNKAFFFLEPNSLIYCHIVFA</sequence>
<dbReference type="AlphaFoldDB" id="A0A163DTH8"/>
<keyword evidence="3" id="KW-1185">Reference proteome</keyword>
<proteinExistence type="predicted"/>
<evidence type="ECO:0000313" key="3">
    <source>
        <dbReference type="Proteomes" id="UP000077315"/>
    </source>
</evidence>
<reference evidence="3" key="1">
    <citation type="submission" date="2015-06" db="EMBL/GenBank/DDBJ databases">
        <title>Expansion of signal transduction pathways in fungi by whole-genome duplication.</title>
        <authorList>
            <consortium name="DOE Joint Genome Institute"/>
            <person name="Corrochano L.M."/>
            <person name="Kuo A."/>
            <person name="Marcet-Houben M."/>
            <person name="Polaino S."/>
            <person name="Salamov A."/>
            <person name="Villalobos J.M."/>
            <person name="Alvarez M.I."/>
            <person name="Avalos J."/>
            <person name="Benito E.P."/>
            <person name="Benoit I."/>
            <person name="Burger G."/>
            <person name="Camino L.P."/>
            <person name="Canovas D."/>
            <person name="Cerda-Olmedo E."/>
            <person name="Cheng J.-F."/>
            <person name="Dominguez A."/>
            <person name="Elias M."/>
            <person name="Eslava A.P."/>
            <person name="Glaser F."/>
            <person name="Grimwood J."/>
            <person name="Gutierrez G."/>
            <person name="Heitman J."/>
            <person name="Henrissat B."/>
            <person name="Iturriaga E.A."/>
            <person name="Lang B.F."/>
            <person name="Lavin J.L."/>
            <person name="Lee S."/>
            <person name="Li W."/>
            <person name="Lindquist E."/>
            <person name="Lopez-Garcia S."/>
            <person name="Luque E.M."/>
            <person name="Marcos A.T."/>
            <person name="Martin J."/>
            <person name="McCluskey K."/>
            <person name="Medina H.R."/>
            <person name="Miralles-Duran A."/>
            <person name="Miyazaki A."/>
            <person name="Munoz-Torres E."/>
            <person name="Oguiza J.A."/>
            <person name="Ohm R."/>
            <person name="Olmedo M."/>
            <person name="Orejas M."/>
            <person name="Ortiz-Castellanos L."/>
            <person name="Pisabarro A.G."/>
            <person name="Rodriguez-Romero J."/>
            <person name="Ruiz-Herrera J."/>
            <person name="Ruiz-Vazquez R."/>
            <person name="Sanz C."/>
            <person name="Schackwitz W."/>
            <person name="Schmutz J."/>
            <person name="Shahriari M."/>
            <person name="Shelest E."/>
            <person name="Silva-Franco F."/>
            <person name="Soanes D."/>
            <person name="Syed K."/>
            <person name="Tagua V.G."/>
            <person name="Talbot N.J."/>
            <person name="Thon M."/>
            <person name="De vries R.P."/>
            <person name="Wiebenga A."/>
            <person name="Yadav J.S."/>
            <person name="Braun E.L."/>
            <person name="Baker S."/>
            <person name="Garre V."/>
            <person name="Horwitz B."/>
            <person name="Torres-Martinez S."/>
            <person name="Idnurm A."/>
            <person name="Herrera-Estrella A."/>
            <person name="Gabaldon T."/>
            <person name="Grigoriev I.V."/>
        </authorList>
    </citation>
    <scope>NUCLEOTIDE SEQUENCE [LARGE SCALE GENOMIC DNA]</scope>
    <source>
        <strain evidence="3">NRRL 1555(-)</strain>
    </source>
</reference>